<dbReference type="CDD" id="cd06257">
    <property type="entry name" value="DnaJ"/>
    <property type="match status" value="1"/>
</dbReference>
<feature type="non-terminal residue" evidence="2">
    <location>
        <position position="1"/>
    </location>
</feature>
<proteinExistence type="predicted"/>
<dbReference type="GO" id="GO:0009507">
    <property type="term" value="C:chloroplast"/>
    <property type="evidence" value="ECO:0007669"/>
    <property type="project" value="TreeGrafter"/>
</dbReference>
<gene>
    <name evidence="2" type="ORF">Tci_603212</name>
</gene>
<dbReference type="InterPro" id="IPR036869">
    <property type="entry name" value="J_dom_sf"/>
</dbReference>
<dbReference type="InterPro" id="IPR053232">
    <property type="entry name" value="DnaJ_C/III_chloroplastic"/>
</dbReference>
<dbReference type="SMART" id="SM00271">
    <property type="entry name" value="DnaJ"/>
    <property type="match status" value="1"/>
</dbReference>
<organism evidence="2">
    <name type="scientific">Tanacetum cinerariifolium</name>
    <name type="common">Dalmatian daisy</name>
    <name type="synonym">Chrysanthemum cinerariifolium</name>
    <dbReference type="NCBI Taxonomy" id="118510"/>
    <lineage>
        <taxon>Eukaryota</taxon>
        <taxon>Viridiplantae</taxon>
        <taxon>Streptophyta</taxon>
        <taxon>Embryophyta</taxon>
        <taxon>Tracheophyta</taxon>
        <taxon>Spermatophyta</taxon>
        <taxon>Magnoliopsida</taxon>
        <taxon>eudicotyledons</taxon>
        <taxon>Gunneridae</taxon>
        <taxon>Pentapetalae</taxon>
        <taxon>asterids</taxon>
        <taxon>campanulids</taxon>
        <taxon>Asterales</taxon>
        <taxon>Asteraceae</taxon>
        <taxon>Asteroideae</taxon>
        <taxon>Anthemideae</taxon>
        <taxon>Anthemidinae</taxon>
        <taxon>Tanacetum</taxon>
    </lineage>
</organism>
<name>A0A699JFQ6_TANCI</name>
<dbReference type="Gene3D" id="1.10.287.110">
    <property type="entry name" value="DnaJ domain"/>
    <property type="match status" value="1"/>
</dbReference>
<sequence length="97" mass="11190">HHDHNIEIDNLDVVVTVRSREAKTHYMVLRLGPHALDVKIKKAYKKMILLTYPDKCLEFSKASTVALWRVVDAYNTLADAATKKQYDQTMPTTKCWS</sequence>
<evidence type="ECO:0000313" key="2">
    <source>
        <dbReference type="EMBL" id="GFA31240.1"/>
    </source>
</evidence>
<dbReference type="SUPFAM" id="SSF46565">
    <property type="entry name" value="Chaperone J-domain"/>
    <property type="match status" value="1"/>
</dbReference>
<dbReference type="PANTHER" id="PTHR45090:SF8">
    <property type="entry name" value="J DOMAIN-CONTAINING PROTEIN"/>
    <property type="match status" value="1"/>
</dbReference>
<dbReference type="PROSITE" id="PS50076">
    <property type="entry name" value="DNAJ_2"/>
    <property type="match status" value="1"/>
</dbReference>
<evidence type="ECO:0000259" key="1">
    <source>
        <dbReference type="PROSITE" id="PS50076"/>
    </source>
</evidence>
<accession>A0A699JFQ6</accession>
<feature type="domain" description="J" evidence="1">
    <location>
        <begin position="24"/>
        <end position="90"/>
    </location>
</feature>
<dbReference type="InterPro" id="IPR001623">
    <property type="entry name" value="DnaJ_domain"/>
</dbReference>
<dbReference type="Pfam" id="PF00226">
    <property type="entry name" value="DnaJ"/>
    <property type="match status" value="1"/>
</dbReference>
<protein>
    <recommendedName>
        <fullName evidence="1">J domain-containing protein</fullName>
    </recommendedName>
</protein>
<reference evidence="2" key="1">
    <citation type="journal article" date="2019" name="Sci. Rep.">
        <title>Draft genome of Tanacetum cinerariifolium, the natural source of mosquito coil.</title>
        <authorList>
            <person name="Yamashiro T."/>
            <person name="Shiraishi A."/>
            <person name="Satake H."/>
            <person name="Nakayama K."/>
        </authorList>
    </citation>
    <scope>NUCLEOTIDE SEQUENCE</scope>
</reference>
<dbReference type="PANTHER" id="PTHR45090">
    <property type="entry name" value="CHAPERONE PROTEIN DNAJ 20 CHLOROPLASTIC"/>
    <property type="match status" value="1"/>
</dbReference>
<comment type="caution">
    <text evidence="2">The sequence shown here is derived from an EMBL/GenBank/DDBJ whole genome shotgun (WGS) entry which is preliminary data.</text>
</comment>
<dbReference type="AlphaFoldDB" id="A0A699JFQ6"/>
<dbReference type="EMBL" id="BKCJ010402717">
    <property type="protein sequence ID" value="GFA31240.1"/>
    <property type="molecule type" value="Genomic_DNA"/>
</dbReference>